<reference evidence="1" key="1">
    <citation type="journal article" date="2009" name="Rice">
        <title>De Novo Next Generation Sequencing of Plant Genomes.</title>
        <authorList>
            <person name="Rounsley S."/>
            <person name="Marri P.R."/>
            <person name="Yu Y."/>
            <person name="He R."/>
            <person name="Sisneros N."/>
            <person name="Goicoechea J.L."/>
            <person name="Lee S.J."/>
            <person name="Angelova A."/>
            <person name="Kudrna D."/>
            <person name="Luo M."/>
            <person name="Affourtit J."/>
            <person name="Desany B."/>
            <person name="Knight J."/>
            <person name="Niazi F."/>
            <person name="Egholm M."/>
            <person name="Wing R.A."/>
        </authorList>
    </citation>
    <scope>NUCLEOTIDE SEQUENCE [LARGE SCALE GENOMIC DNA]</scope>
    <source>
        <strain evidence="1">cv. IRGC 105608</strain>
    </source>
</reference>
<organism evidence="1">
    <name type="scientific">Oryza barthii</name>
    <dbReference type="NCBI Taxonomy" id="65489"/>
    <lineage>
        <taxon>Eukaryota</taxon>
        <taxon>Viridiplantae</taxon>
        <taxon>Streptophyta</taxon>
        <taxon>Embryophyta</taxon>
        <taxon>Tracheophyta</taxon>
        <taxon>Spermatophyta</taxon>
        <taxon>Magnoliopsida</taxon>
        <taxon>Liliopsida</taxon>
        <taxon>Poales</taxon>
        <taxon>Poaceae</taxon>
        <taxon>BOP clade</taxon>
        <taxon>Oryzoideae</taxon>
        <taxon>Oryzeae</taxon>
        <taxon>Oryzinae</taxon>
        <taxon>Oryza</taxon>
    </lineage>
</organism>
<reference evidence="1" key="2">
    <citation type="submission" date="2015-03" db="UniProtKB">
        <authorList>
            <consortium name="EnsemblPlants"/>
        </authorList>
    </citation>
    <scope>IDENTIFICATION</scope>
</reference>
<dbReference type="AlphaFoldDB" id="A0A0D3F1B3"/>
<proteinExistence type="predicted"/>
<dbReference type="Proteomes" id="UP000026960">
    <property type="component" value="Chromosome 2"/>
</dbReference>
<dbReference type="HOGENOM" id="CLU_1671969_0_0_1"/>
<accession>A0A0D3F1B3</accession>
<sequence>MMNTTINGNKLVTVDSAMEAKIGATAMVLLLLAFGASSEAKKCEYCTQTFKGICIHDDRCNEYWPQGTSPASTAPASSPAIACAPRSATELGTMDHRRGNAKNTITVVERLGVTSLLVSFDAFFYSITVIMSTISVTLHLCRGKVQKHWVDVYMGSRL</sequence>
<evidence type="ECO:0000313" key="2">
    <source>
        <dbReference type="Proteomes" id="UP000026960"/>
    </source>
</evidence>
<name>A0A0D3F1B3_9ORYZ</name>
<dbReference type="EnsemblPlants" id="OBART02G05450.1">
    <property type="protein sequence ID" value="OBART02G05450.1"/>
    <property type="gene ID" value="OBART02G05450"/>
</dbReference>
<dbReference type="PaxDb" id="65489-OBART02G05450.1"/>
<dbReference type="Gramene" id="OBART02G05450.1">
    <property type="protein sequence ID" value="OBART02G05450.1"/>
    <property type="gene ID" value="OBART02G05450"/>
</dbReference>
<evidence type="ECO:0000313" key="1">
    <source>
        <dbReference type="EnsemblPlants" id="OBART02G05450.1"/>
    </source>
</evidence>
<protein>
    <submittedName>
        <fullName evidence="1">Uncharacterized protein</fullName>
    </submittedName>
</protein>
<keyword evidence="2" id="KW-1185">Reference proteome</keyword>